<dbReference type="Proteomes" id="UP000253083">
    <property type="component" value="Unassembled WGS sequence"/>
</dbReference>
<gene>
    <name evidence="1" type="ORF">DFR28_1051</name>
</gene>
<evidence type="ECO:0000313" key="2">
    <source>
        <dbReference type="Proteomes" id="UP000253083"/>
    </source>
</evidence>
<evidence type="ECO:0000313" key="1">
    <source>
        <dbReference type="EMBL" id="RBP48663.1"/>
    </source>
</evidence>
<sequence>MFGLGKRREHVDLIGVKIDITVNLVNVESVVSERKAPTIDCLANDWLPENSASYRNGVT</sequence>
<keyword evidence="2" id="KW-1185">Reference proteome</keyword>
<dbReference type="InParanoid" id="A0A395JFU2"/>
<name>A0A395JFU2_9GAMM</name>
<accession>A0A395JFU2</accession>
<proteinExistence type="predicted"/>
<reference evidence="1 2" key="1">
    <citation type="submission" date="2018-06" db="EMBL/GenBank/DDBJ databases">
        <title>Genomic Encyclopedia of Type Strains, Phase IV (KMG-IV): sequencing the most valuable type-strain genomes for metagenomic binning, comparative biology and taxonomic classification.</title>
        <authorList>
            <person name="Goeker M."/>
        </authorList>
    </citation>
    <scope>NUCLEOTIDE SEQUENCE [LARGE SCALE GENOMIC DNA]</scope>
    <source>
        <strain evidence="1 2">DSM 24032</strain>
    </source>
</reference>
<dbReference type="EMBL" id="QNRT01000005">
    <property type="protein sequence ID" value="RBP48663.1"/>
    <property type="molecule type" value="Genomic_DNA"/>
</dbReference>
<organism evidence="1 2">
    <name type="scientific">Arenicella xantha</name>
    <dbReference type="NCBI Taxonomy" id="644221"/>
    <lineage>
        <taxon>Bacteria</taxon>
        <taxon>Pseudomonadati</taxon>
        <taxon>Pseudomonadota</taxon>
        <taxon>Gammaproteobacteria</taxon>
        <taxon>Arenicellales</taxon>
        <taxon>Arenicellaceae</taxon>
        <taxon>Arenicella</taxon>
    </lineage>
</organism>
<comment type="caution">
    <text evidence="1">The sequence shown here is derived from an EMBL/GenBank/DDBJ whole genome shotgun (WGS) entry which is preliminary data.</text>
</comment>
<dbReference type="AlphaFoldDB" id="A0A395JFU2"/>
<protein>
    <submittedName>
        <fullName evidence="1">Uncharacterized protein</fullName>
    </submittedName>
</protein>